<dbReference type="InterPro" id="IPR013783">
    <property type="entry name" value="Ig-like_fold"/>
</dbReference>
<feature type="domain" description="SpaA-like prealbumin fold" evidence="2">
    <location>
        <begin position="56"/>
        <end position="125"/>
    </location>
</feature>
<evidence type="ECO:0000259" key="2">
    <source>
        <dbReference type="Pfam" id="PF17802"/>
    </source>
</evidence>
<evidence type="ECO:0000313" key="4">
    <source>
        <dbReference type="Proteomes" id="UP000539953"/>
    </source>
</evidence>
<organism evidence="3 4">
    <name type="scientific">Catenisphaera adipataccumulans</name>
    <dbReference type="NCBI Taxonomy" id="700500"/>
    <lineage>
        <taxon>Bacteria</taxon>
        <taxon>Bacillati</taxon>
        <taxon>Bacillota</taxon>
        <taxon>Erysipelotrichia</taxon>
        <taxon>Erysipelotrichales</taxon>
        <taxon>Erysipelotrichaceae</taxon>
        <taxon>Catenisphaera</taxon>
    </lineage>
</organism>
<evidence type="ECO:0000256" key="1">
    <source>
        <dbReference type="SAM" id="MobiDB-lite"/>
    </source>
</evidence>
<keyword evidence="4" id="KW-1185">Reference proteome</keyword>
<comment type="caution">
    <text evidence="3">The sequence shown here is derived from an EMBL/GenBank/DDBJ whole genome shotgun (WGS) entry which is preliminary data.</text>
</comment>
<feature type="region of interest" description="Disordered" evidence="1">
    <location>
        <begin position="370"/>
        <end position="409"/>
    </location>
</feature>
<gene>
    <name evidence="3" type="ORF">HNQ47_000550</name>
</gene>
<accession>A0A7W8FVS8</accession>
<dbReference type="Proteomes" id="UP000539953">
    <property type="component" value="Unassembled WGS sequence"/>
</dbReference>
<dbReference type="EMBL" id="JACHHK010000002">
    <property type="protein sequence ID" value="MBB5182531.1"/>
    <property type="molecule type" value="Genomic_DNA"/>
</dbReference>
<proteinExistence type="predicted"/>
<dbReference type="Gene3D" id="2.60.40.10">
    <property type="entry name" value="Immunoglobulins"/>
    <property type="match status" value="1"/>
</dbReference>
<protein>
    <recommendedName>
        <fullName evidence="2">SpaA-like prealbumin fold domain-containing protein</fullName>
    </recommendedName>
</protein>
<name>A0A7W8FVS8_9FIRM</name>
<evidence type="ECO:0000313" key="3">
    <source>
        <dbReference type="EMBL" id="MBB5182531.1"/>
    </source>
</evidence>
<dbReference type="Pfam" id="PF17802">
    <property type="entry name" value="SpaA"/>
    <property type="match status" value="1"/>
</dbReference>
<reference evidence="3 4" key="1">
    <citation type="submission" date="2020-08" db="EMBL/GenBank/DDBJ databases">
        <title>Genomic Encyclopedia of Type Strains, Phase IV (KMG-IV): sequencing the most valuable type-strain genomes for metagenomic binning, comparative biology and taxonomic classification.</title>
        <authorList>
            <person name="Goeker M."/>
        </authorList>
    </citation>
    <scope>NUCLEOTIDE SEQUENCE [LARGE SCALE GENOMIC DNA]</scope>
    <source>
        <strain evidence="3 4">DSM 25799</strain>
    </source>
</reference>
<dbReference type="InterPro" id="IPR041033">
    <property type="entry name" value="SpaA_PFL_dom_1"/>
</dbReference>
<dbReference type="AlphaFoldDB" id="A0A7W8FVS8"/>
<dbReference type="RefSeq" id="WP_183327305.1">
    <property type="nucleotide sequence ID" value="NZ_JACHHK010000002.1"/>
</dbReference>
<feature type="compositionally biased region" description="Basic and acidic residues" evidence="1">
    <location>
        <begin position="370"/>
        <end position="404"/>
    </location>
</feature>
<sequence>MNQKMKRVYLWGFFFVCLFGGLWMTAGNTYASSYHQHLSRPDITDTSVPSDVQQPVVIRKTDPNGTQLQDAEISVVDSNGVVQKNIVTTYKATTLNMAEGTYFLHETDAPAGYQKAADVTFNVKVIPDSRNGETITMQRNITNYDAENKSRIQFSDGAWHDAENGILYQFNSVWADWFRNTQAADAYYSQETTAGTYLISYGTENKLKLLMDSPVYEGRDMAALQKELIYLINHGYNGTAFSGLSNATSYAATQLAIFQAINDRTFVSDEEIMDQWNNGDAKDYLEQYFFFRHLDEVESTLDMDAALTKSDELLTAAKQAAADENYDPVEYYMLYFYKANESNYENYGMFPDWISAAKVTSMEVIMVDEKEATETTETTEKETPKEEQETPKEEKETPKTEKKTVNAQTVQTNGVQTGSAVHTMMWTIAAISALGAAAAVRKEM</sequence>